<dbReference type="Proteomes" id="UP000292347">
    <property type="component" value="Unassembled WGS sequence"/>
</dbReference>
<organism evidence="3 4">
    <name type="scientific">Sphingomonas desiccabilis</name>
    <dbReference type="NCBI Taxonomy" id="429134"/>
    <lineage>
        <taxon>Bacteria</taxon>
        <taxon>Pseudomonadati</taxon>
        <taxon>Pseudomonadota</taxon>
        <taxon>Alphaproteobacteria</taxon>
        <taxon>Sphingomonadales</taxon>
        <taxon>Sphingomonadaceae</taxon>
        <taxon>Sphingomonas</taxon>
    </lineage>
</organism>
<dbReference type="SUPFAM" id="SSF53300">
    <property type="entry name" value="vWA-like"/>
    <property type="match status" value="1"/>
</dbReference>
<dbReference type="InterPro" id="IPR028087">
    <property type="entry name" value="Tad_N"/>
</dbReference>
<evidence type="ECO:0000313" key="3">
    <source>
        <dbReference type="EMBL" id="RXZ35489.1"/>
    </source>
</evidence>
<feature type="transmembrane region" description="Helical" evidence="1">
    <location>
        <begin position="21"/>
        <end position="42"/>
    </location>
</feature>
<name>A0A4Q2IXI4_9SPHN</name>
<keyword evidence="1" id="KW-1133">Transmembrane helix</keyword>
<dbReference type="InterPro" id="IPR036465">
    <property type="entry name" value="vWFA_dom_sf"/>
</dbReference>
<comment type="caution">
    <text evidence="3">The sequence shown here is derived from an EMBL/GenBank/DDBJ whole genome shotgun (WGS) entry which is preliminary data.</text>
</comment>
<keyword evidence="4" id="KW-1185">Reference proteome</keyword>
<evidence type="ECO:0000313" key="4">
    <source>
        <dbReference type="Proteomes" id="UP000292347"/>
    </source>
</evidence>
<keyword evidence="1" id="KW-0472">Membrane</keyword>
<gene>
    <name evidence="3" type="ORF">EO081_07695</name>
</gene>
<keyword evidence="1" id="KW-0812">Transmembrane</keyword>
<feature type="domain" description="Putative Flp pilus-assembly TadG-like N-terminal" evidence="2">
    <location>
        <begin position="24"/>
        <end position="65"/>
    </location>
</feature>
<dbReference type="OrthoDB" id="7522752at2"/>
<accession>A0A4Q2IXI4</accession>
<sequence>MGRPAMRPAGLLSRLLGDVRANTLAIMAAAMIPLIGMIGGGIDLSRMYIVKTRLQHACDAGALAGRKAMGGGTWAQSSYYPRTAAEKFFDANISSSAYGATTINRTFSENAGKVTGRASATLAMTLMRVFGFRTQTIAVSCDAEMRLPNTDVMFVLDTTGSMAQTAGSDNVSKIDALKVAVKCFYEIVARLDTDANCTTGNPSGGTGDQVQIRFGFVPYAVNVNVGRLLKPEWMADRWTYQSRRVYSGGTYGPWSAYSDYGLILCSSVPADTETQQYQVTGSFLIFCRVQQRTRSMTPVTWEYAPIEQDVSGLKNGTGWNASFIRPIGDGASAKTINWPGCIEERKTVPTSTFTSITSDMNDLNIDMVPTSNADTQWKPWLPDLIYTRQSTSNSGTAGWNRAVVRDMKTYTNSSYAACPTPAEKLRTWNNAAAFSSYVDSLTPEGNTYHDIGILWGARLLSPTGIFSSENAYTPKGGEIERHLIFMTDGDTQAAVSDYNAYGIPWFDRRQTPDTVTPTDTMLEAQINARFAALCTAVKNKNITLWVISFGSITTDTRNRLQTCATSGRYFSANDAAALQATFKSIADQISQLRLTK</sequence>
<dbReference type="RefSeq" id="WP_129341258.1">
    <property type="nucleotide sequence ID" value="NZ_JAWDJZ010000006.1"/>
</dbReference>
<evidence type="ECO:0000256" key="1">
    <source>
        <dbReference type="SAM" id="Phobius"/>
    </source>
</evidence>
<reference evidence="3 4" key="1">
    <citation type="submission" date="2019-01" db="EMBL/GenBank/DDBJ databases">
        <title>Sphingomonas mucosissima sp. nov. and Sphingomonas desiccabilis sp. nov., from biological soil crusts in the Colorado Plateau, USA.</title>
        <authorList>
            <person name="Zhu D."/>
        </authorList>
    </citation>
    <scope>NUCLEOTIDE SEQUENCE [LARGE SCALE GENOMIC DNA]</scope>
    <source>
        <strain evidence="3 4">CP1D</strain>
    </source>
</reference>
<dbReference type="Gene3D" id="3.40.50.410">
    <property type="entry name" value="von Willebrand factor, type A domain"/>
    <property type="match status" value="2"/>
</dbReference>
<proteinExistence type="predicted"/>
<evidence type="ECO:0000259" key="2">
    <source>
        <dbReference type="Pfam" id="PF13400"/>
    </source>
</evidence>
<dbReference type="AlphaFoldDB" id="A0A4Q2IXI4"/>
<protein>
    <submittedName>
        <fullName evidence="3">Pilus assembly protein TadG</fullName>
    </submittedName>
</protein>
<dbReference type="Pfam" id="PF13400">
    <property type="entry name" value="Tad"/>
    <property type="match status" value="1"/>
</dbReference>
<dbReference type="EMBL" id="SDPT01000001">
    <property type="protein sequence ID" value="RXZ35489.1"/>
    <property type="molecule type" value="Genomic_DNA"/>
</dbReference>